<evidence type="ECO:0000259" key="2">
    <source>
        <dbReference type="PROSITE" id="PS50853"/>
    </source>
</evidence>
<dbReference type="Proteomes" id="UP001148018">
    <property type="component" value="Unassembled WGS sequence"/>
</dbReference>
<dbReference type="InterPro" id="IPR003961">
    <property type="entry name" value="FN3_dom"/>
</dbReference>
<dbReference type="EMBL" id="JANIIK010000048">
    <property type="protein sequence ID" value="KAJ3599209.1"/>
    <property type="molecule type" value="Genomic_DNA"/>
</dbReference>
<dbReference type="InterPro" id="IPR040957">
    <property type="entry name" value="Anosmin-1_Cys_box"/>
</dbReference>
<dbReference type="PANTHER" id="PTHR14131">
    <property type="entry name" value="ANOSMIN"/>
    <property type="match status" value="1"/>
</dbReference>
<organism evidence="3 4">
    <name type="scientific">Muraenolepis orangiensis</name>
    <name type="common">Patagonian moray cod</name>
    <dbReference type="NCBI Taxonomy" id="630683"/>
    <lineage>
        <taxon>Eukaryota</taxon>
        <taxon>Metazoa</taxon>
        <taxon>Chordata</taxon>
        <taxon>Craniata</taxon>
        <taxon>Vertebrata</taxon>
        <taxon>Euteleostomi</taxon>
        <taxon>Actinopterygii</taxon>
        <taxon>Neopterygii</taxon>
        <taxon>Teleostei</taxon>
        <taxon>Neoteleostei</taxon>
        <taxon>Acanthomorphata</taxon>
        <taxon>Zeiogadaria</taxon>
        <taxon>Gadariae</taxon>
        <taxon>Gadiformes</taxon>
        <taxon>Muraenolepidoidei</taxon>
        <taxon>Muraenolepididae</taxon>
        <taxon>Muraenolepis</taxon>
    </lineage>
</organism>
<name>A0A9Q0E159_9TELE</name>
<protein>
    <recommendedName>
        <fullName evidence="2">Fibronectin type-III domain-containing protein</fullName>
    </recommendedName>
</protein>
<dbReference type="Gene3D" id="2.60.40.10">
    <property type="entry name" value="Immunoglobulins"/>
    <property type="match status" value="1"/>
</dbReference>
<reference evidence="3" key="1">
    <citation type="submission" date="2022-07" db="EMBL/GenBank/DDBJ databases">
        <title>Chromosome-level genome of Muraenolepis orangiensis.</title>
        <authorList>
            <person name="Kim J."/>
        </authorList>
    </citation>
    <scope>NUCLEOTIDE SEQUENCE</scope>
    <source>
        <strain evidence="3">KU_S4_2022</strain>
        <tissue evidence="3">Muscle</tissue>
    </source>
</reference>
<dbReference type="GO" id="GO:0030182">
    <property type="term" value="P:neuron differentiation"/>
    <property type="evidence" value="ECO:0007669"/>
    <property type="project" value="TreeGrafter"/>
</dbReference>
<proteinExistence type="predicted"/>
<feature type="domain" description="Fibronectin type-III" evidence="2">
    <location>
        <begin position="323"/>
        <end position="434"/>
    </location>
</feature>
<dbReference type="PANTHER" id="PTHR14131:SF7">
    <property type="entry name" value="ANOSMIN 1B"/>
    <property type="match status" value="1"/>
</dbReference>
<evidence type="ECO:0000313" key="4">
    <source>
        <dbReference type="Proteomes" id="UP001148018"/>
    </source>
</evidence>
<comment type="caution">
    <text evidence="3">The sequence shown here is derived from an EMBL/GenBank/DDBJ whole genome shotgun (WGS) entry which is preliminary data.</text>
</comment>
<dbReference type="InterPro" id="IPR013783">
    <property type="entry name" value="Ig-like_fold"/>
</dbReference>
<dbReference type="AlphaFoldDB" id="A0A9Q0E159"/>
<dbReference type="GO" id="GO:0009986">
    <property type="term" value="C:cell surface"/>
    <property type="evidence" value="ECO:0007669"/>
    <property type="project" value="TreeGrafter"/>
</dbReference>
<dbReference type="InterPro" id="IPR036116">
    <property type="entry name" value="FN3_sf"/>
</dbReference>
<gene>
    <name evidence="3" type="ORF">NHX12_033172</name>
</gene>
<sequence>MYLRCLQPCKDYWQTKKLLPPKSCEKQTECVTSREFLDSLRSSRQGDCPSAQKATGFAAACVESCSADRHCPAPGTNLYKGVPLKPRREMNFQEDGEGGVRVAWVSKFNVSVEPVVYVLQSRWNLGIHPSEDHASPWSTSLSERVVVPEVRSQRWYQFRILLHRRSGGAGPTVGTLLLWDPPREGDLPVHHYRVTWTPPRRNKHAPRGPVGPSHALAPQAAHRHKHGPSPPGTQERESTSRVTPGTASPHFHNGQLQVKVFWKWLHPGRQRHSGPYVLRWRPHACGTNVTSTEKTASLQVRGGQALPCSAEERPLASRKVVLRPERLNAEFQQLNRTLLATFRWRLSQNAVEHAAIEGFQFTWKQLTPPSGVSMATEGQEDTLISQSQIVAPSQRSVTVSNLLADTIYQLQLQILTAEGDNSASISKTIHTPAANATLL</sequence>
<keyword evidence="4" id="KW-1185">Reference proteome</keyword>
<evidence type="ECO:0000256" key="1">
    <source>
        <dbReference type="SAM" id="MobiDB-lite"/>
    </source>
</evidence>
<dbReference type="OrthoDB" id="6060011at2759"/>
<dbReference type="Pfam" id="PF17869">
    <property type="entry name" value="Cys_box"/>
    <property type="match status" value="1"/>
</dbReference>
<dbReference type="InterPro" id="IPR042447">
    <property type="entry name" value="Anosmin-1"/>
</dbReference>
<dbReference type="PROSITE" id="PS50853">
    <property type="entry name" value="FN3"/>
    <property type="match status" value="1"/>
</dbReference>
<dbReference type="SUPFAM" id="SSF49265">
    <property type="entry name" value="Fibronectin type III"/>
    <property type="match status" value="1"/>
</dbReference>
<accession>A0A9Q0E159</accession>
<feature type="region of interest" description="Disordered" evidence="1">
    <location>
        <begin position="195"/>
        <end position="251"/>
    </location>
</feature>
<evidence type="ECO:0000313" key="3">
    <source>
        <dbReference type="EMBL" id="KAJ3599209.1"/>
    </source>
</evidence>